<keyword evidence="2" id="KW-1185">Reference proteome</keyword>
<protein>
    <recommendedName>
        <fullName evidence="3">Sulfotransferase domain-containing protein</fullName>
    </recommendedName>
</protein>
<reference evidence="1 2" key="1">
    <citation type="submission" date="2016-11" db="EMBL/GenBank/DDBJ databases">
        <title>Draft Genome Sequences of Nine Cyanobacterial Strains from Diverse Habitats.</title>
        <authorList>
            <person name="Zhu T."/>
            <person name="Hou S."/>
            <person name="Lu X."/>
            <person name="Hess W.R."/>
        </authorList>
    </citation>
    <scope>NUCLEOTIDE SEQUENCE [LARGE SCALE GENOMIC DNA]</scope>
    <source>
        <strain evidence="1 2">NIES-593</strain>
    </source>
</reference>
<dbReference type="OrthoDB" id="7861019at2"/>
<evidence type="ECO:0008006" key="3">
    <source>
        <dbReference type="Google" id="ProtNLM"/>
    </source>
</evidence>
<name>A0A1U7HLM2_9CYAN</name>
<dbReference type="RefSeq" id="WP_073598951.1">
    <property type="nucleotide sequence ID" value="NZ_MRCB01000006.1"/>
</dbReference>
<dbReference type="InterPro" id="IPR027417">
    <property type="entry name" value="P-loop_NTPase"/>
</dbReference>
<dbReference type="EMBL" id="MRCB01000006">
    <property type="protein sequence ID" value="OKH24469.1"/>
    <property type="molecule type" value="Genomic_DNA"/>
</dbReference>
<evidence type="ECO:0000313" key="1">
    <source>
        <dbReference type="EMBL" id="OKH24469.1"/>
    </source>
</evidence>
<organism evidence="1 2">
    <name type="scientific">Hydrococcus rivularis NIES-593</name>
    <dbReference type="NCBI Taxonomy" id="1921803"/>
    <lineage>
        <taxon>Bacteria</taxon>
        <taxon>Bacillati</taxon>
        <taxon>Cyanobacteriota</taxon>
        <taxon>Cyanophyceae</taxon>
        <taxon>Pleurocapsales</taxon>
        <taxon>Hydrococcaceae</taxon>
        <taxon>Hydrococcus</taxon>
    </lineage>
</organism>
<dbReference type="Gene3D" id="3.40.50.300">
    <property type="entry name" value="P-loop containing nucleotide triphosphate hydrolases"/>
    <property type="match status" value="1"/>
</dbReference>
<dbReference type="Proteomes" id="UP000186868">
    <property type="component" value="Unassembled WGS sequence"/>
</dbReference>
<comment type="caution">
    <text evidence="1">The sequence shown here is derived from an EMBL/GenBank/DDBJ whole genome shotgun (WGS) entry which is preliminary data.</text>
</comment>
<gene>
    <name evidence="1" type="ORF">NIES593_07270</name>
</gene>
<evidence type="ECO:0000313" key="2">
    <source>
        <dbReference type="Proteomes" id="UP000186868"/>
    </source>
</evidence>
<proteinExistence type="predicted"/>
<sequence>MISSQSSNFKGRVVFAIGTGRCGTEFISRVINLEPIVSSVHERNPLNETFHRYCKWYGLPVDSEGFLQTKEYEIQQDLENYLFSFEASAHLSLSIQELYDRFKSKFLLLIRSPERVVNSYLKKGWYNKPVIRANPNLAPGYQDYCASFHHSLGRIMPSGEKFLHWNQMSRIGKIAWYWNALNAKVLEQFERIPETHWRIEKLEDFSYSRYLEIAKFFGFQSAIAPEIYEQLSLRRPNAKSHVPTIATWNSTEISEFEAEVEPMAKRFGYEYKVNHLPIPQPQQDSTEQTPLSQLGHRTKKLAVSTLKSIGHTLMPNARQEKKD</sequence>
<accession>A0A1U7HLM2</accession>
<dbReference type="AlphaFoldDB" id="A0A1U7HLM2"/>
<dbReference type="SUPFAM" id="SSF52540">
    <property type="entry name" value="P-loop containing nucleoside triphosphate hydrolases"/>
    <property type="match status" value="1"/>
</dbReference>
<dbReference type="STRING" id="1921803.NIES593_07270"/>